<feature type="domain" description="YdgH/BhsA/McbA-like" evidence="2">
    <location>
        <begin position="123"/>
        <end position="179"/>
    </location>
</feature>
<dbReference type="STRING" id="71657.SAMN02982996_01462"/>
<evidence type="ECO:0000313" key="4">
    <source>
        <dbReference type="Proteomes" id="UP000187280"/>
    </source>
</evidence>
<reference evidence="3 4" key="1">
    <citation type="submission" date="2016-10" db="EMBL/GenBank/DDBJ databases">
        <authorList>
            <person name="de Groot N.N."/>
        </authorList>
    </citation>
    <scope>NUCLEOTIDE SEQUENCE [LARGE SCALE GENOMIC DNA]</scope>
    <source>
        <strain evidence="3 4">ATCC 29281</strain>
    </source>
</reference>
<accession>A0A1H4AKT6</accession>
<protein>
    <recommendedName>
        <fullName evidence="2">YdgH/BhsA/McbA-like domain-containing protein</fullName>
    </recommendedName>
</protein>
<organism evidence="3 4">
    <name type="scientific">Lonsdalea quercina</name>
    <dbReference type="NCBI Taxonomy" id="71657"/>
    <lineage>
        <taxon>Bacteria</taxon>
        <taxon>Pseudomonadati</taxon>
        <taxon>Pseudomonadota</taxon>
        <taxon>Gammaproteobacteria</taxon>
        <taxon>Enterobacterales</taxon>
        <taxon>Pectobacteriaceae</taxon>
        <taxon>Lonsdalea</taxon>
    </lineage>
</organism>
<dbReference type="RefSeq" id="WP_410414566.1">
    <property type="nucleotide sequence ID" value="NZ_JBKGBB010000004.1"/>
</dbReference>
<keyword evidence="1" id="KW-0732">Signal</keyword>
<dbReference type="InterPro" id="IPR036275">
    <property type="entry name" value="YdgH-like_sf"/>
</dbReference>
<dbReference type="AlphaFoldDB" id="A0A1H4AKT6"/>
<sequence>MKTPEYYDCNKTHGKRKMAITRQKTSANHHKNGIKSAVIATHRRACNVLLTGSPLLQRTFSALLFLACSTLRRSLWRRPTRQRLAIFSCSLLLSACGLNTPEPAPPPGRQAIEITRQQSLSLDRIDTLSVIVRGSPDDADREVLRLANQRGAQYYRIVSRTESEKLPPGVWRAFAVLYRQPAAQRP</sequence>
<evidence type="ECO:0000256" key="1">
    <source>
        <dbReference type="ARBA" id="ARBA00022729"/>
    </source>
</evidence>
<dbReference type="Proteomes" id="UP000187280">
    <property type="component" value="Unassembled WGS sequence"/>
</dbReference>
<gene>
    <name evidence="3" type="ORF">SAMN02982996_01462</name>
</gene>
<dbReference type="InterPro" id="IPR025543">
    <property type="entry name" value="Dodecin-like"/>
</dbReference>
<proteinExistence type="predicted"/>
<evidence type="ECO:0000259" key="2">
    <source>
        <dbReference type="Pfam" id="PF07338"/>
    </source>
</evidence>
<name>A0A1H4AKT6_9GAMM</name>
<dbReference type="Pfam" id="PF07338">
    <property type="entry name" value="YdgH_BhsA-like"/>
    <property type="match status" value="1"/>
</dbReference>
<dbReference type="InterPro" id="IPR010854">
    <property type="entry name" value="YdgH/BhsA/McbA-like_dom"/>
</dbReference>
<dbReference type="Gene3D" id="3.30.1660.10">
    <property type="entry name" value="Flavin-binding protein dodecin"/>
    <property type="match status" value="1"/>
</dbReference>
<dbReference type="SUPFAM" id="SSF159871">
    <property type="entry name" value="YdgH-like"/>
    <property type="match status" value="1"/>
</dbReference>
<evidence type="ECO:0000313" key="3">
    <source>
        <dbReference type="EMBL" id="SEA36546.1"/>
    </source>
</evidence>
<dbReference type="EMBL" id="FNQS01000004">
    <property type="protein sequence ID" value="SEA36546.1"/>
    <property type="molecule type" value="Genomic_DNA"/>
</dbReference>
<keyword evidence="4" id="KW-1185">Reference proteome</keyword>